<evidence type="ECO:0000256" key="6">
    <source>
        <dbReference type="ARBA" id="ARBA00022793"/>
    </source>
</evidence>
<comment type="catalytic activity">
    <reaction evidence="1 9">
        <text>(2S)-2-acetolactate + H(+) = (R)-acetoin + CO2</text>
        <dbReference type="Rhea" id="RHEA:21580"/>
        <dbReference type="ChEBI" id="CHEBI:15378"/>
        <dbReference type="ChEBI" id="CHEBI:15686"/>
        <dbReference type="ChEBI" id="CHEBI:16526"/>
        <dbReference type="ChEBI" id="CHEBI:58476"/>
        <dbReference type="EC" id="4.1.1.5"/>
    </reaction>
</comment>
<name>A0A378KZP4_9GAMM</name>
<evidence type="ECO:0000256" key="8">
    <source>
        <dbReference type="ARBA" id="ARBA00023239"/>
    </source>
</evidence>
<dbReference type="RefSeq" id="WP_058475170.1">
    <property type="nucleotide sequence ID" value="NZ_CAAAIL010000003.1"/>
</dbReference>
<dbReference type="PANTHER" id="PTHR35524">
    <property type="entry name" value="ALPHA-ACETOLACTATE DECARBOXYLASE"/>
    <property type="match status" value="1"/>
</dbReference>
<dbReference type="NCBIfam" id="TIGR01252">
    <property type="entry name" value="acetolac_decarb"/>
    <property type="match status" value="1"/>
</dbReference>
<dbReference type="CDD" id="cd17299">
    <property type="entry name" value="acetolactate_decarboxylase"/>
    <property type="match status" value="1"/>
</dbReference>
<evidence type="ECO:0000313" key="13">
    <source>
        <dbReference type="Proteomes" id="UP000254230"/>
    </source>
</evidence>
<reference evidence="11 13" key="2">
    <citation type="submission" date="2018-06" db="EMBL/GenBank/DDBJ databases">
        <authorList>
            <consortium name="Pathogen Informatics"/>
            <person name="Doyle S."/>
        </authorList>
    </citation>
    <scope>NUCLEOTIDE SEQUENCE [LARGE SCALE GENOMIC DNA]</scope>
    <source>
        <strain evidence="11 13">NCTC12376</strain>
    </source>
</reference>
<evidence type="ECO:0000256" key="2">
    <source>
        <dbReference type="ARBA" id="ARBA00005170"/>
    </source>
</evidence>
<evidence type="ECO:0000256" key="9">
    <source>
        <dbReference type="PIRNR" id="PIRNR001332"/>
    </source>
</evidence>
<keyword evidence="8 9" id="KW-0456">Lyase</keyword>
<dbReference type="OrthoDB" id="8612680at2"/>
<evidence type="ECO:0000256" key="7">
    <source>
        <dbReference type="ARBA" id="ARBA00023061"/>
    </source>
</evidence>
<comment type="pathway">
    <text evidence="2 9">Polyol metabolism; (R,R)-butane-2,3-diol biosynthesis; (R,R)-butane-2,3-diol from pyruvate: step 2/3.</text>
</comment>
<dbReference type="STRING" id="45072.Lqua_3045"/>
<evidence type="ECO:0000313" key="10">
    <source>
        <dbReference type="EMBL" id="KTD43691.1"/>
    </source>
</evidence>
<dbReference type="EMBL" id="UGOW01000001">
    <property type="protein sequence ID" value="STY17320.1"/>
    <property type="molecule type" value="Genomic_DNA"/>
</dbReference>
<evidence type="ECO:0000256" key="4">
    <source>
        <dbReference type="ARBA" id="ARBA00013204"/>
    </source>
</evidence>
<dbReference type="InterPro" id="IPR005128">
    <property type="entry name" value="Acetolactate_a_deCO2ase"/>
</dbReference>
<dbReference type="EC" id="4.1.1.5" evidence="4 9"/>
<protein>
    <recommendedName>
        <fullName evidence="5 9">Alpha-acetolactate decarboxylase</fullName>
        <ecNumber evidence="4 9">4.1.1.5</ecNumber>
    </recommendedName>
</protein>
<evidence type="ECO:0000313" key="12">
    <source>
        <dbReference type="Proteomes" id="UP000054639"/>
    </source>
</evidence>
<dbReference type="GO" id="GO:0047605">
    <property type="term" value="F:acetolactate decarboxylase activity"/>
    <property type="evidence" value="ECO:0007669"/>
    <property type="project" value="UniProtKB-UniRule"/>
</dbReference>
<dbReference type="PIRSF" id="PIRSF001332">
    <property type="entry name" value="Acetolac_decarb"/>
    <property type="match status" value="1"/>
</dbReference>
<comment type="similarity">
    <text evidence="3 9">Belongs to the alpha-acetolactate decarboxylase family.</text>
</comment>
<evidence type="ECO:0000313" key="11">
    <source>
        <dbReference type="EMBL" id="STY17320.1"/>
    </source>
</evidence>
<accession>A0A378KZP4</accession>
<dbReference type="AlphaFoldDB" id="A0A378KZP4"/>
<evidence type="ECO:0000256" key="1">
    <source>
        <dbReference type="ARBA" id="ARBA00001784"/>
    </source>
</evidence>
<dbReference type="Pfam" id="PF03306">
    <property type="entry name" value="AAL_decarboxy"/>
    <property type="match status" value="1"/>
</dbReference>
<dbReference type="EMBL" id="LNYR01000046">
    <property type="protein sequence ID" value="KTD43691.1"/>
    <property type="molecule type" value="Genomic_DNA"/>
</dbReference>
<evidence type="ECO:0000256" key="3">
    <source>
        <dbReference type="ARBA" id="ARBA00007106"/>
    </source>
</evidence>
<proteinExistence type="inferred from homology"/>
<gene>
    <name evidence="11" type="primary">aldB</name>
    <name evidence="10" type="synonym">alsD</name>
    <name evidence="10" type="ORF">Lqua_3045</name>
    <name evidence="11" type="ORF">NCTC12376_01117</name>
</gene>
<organism evidence="11 13">
    <name type="scientific">Legionella quateirensis</name>
    <dbReference type="NCBI Taxonomy" id="45072"/>
    <lineage>
        <taxon>Bacteria</taxon>
        <taxon>Pseudomonadati</taxon>
        <taxon>Pseudomonadota</taxon>
        <taxon>Gammaproteobacteria</taxon>
        <taxon>Legionellales</taxon>
        <taxon>Legionellaceae</taxon>
        <taxon>Legionella</taxon>
    </lineage>
</organism>
<reference evidence="10 12" key="1">
    <citation type="submission" date="2015-11" db="EMBL/GenBank/DDBJ databases">
        <title>Genomic analysis of 38 Legionella species identifies large and diverse effector repertoires.</title>
        <authorList>
            <person name="Burstein D."/>
            <person name="Amaro F."/>
            <person name="Zusman T."/>
            <person name="Lifshitz Z."/>
            <person name="Cohen O."/>
            <person name="Gilbert J.A."/>
            <person name="Pupko T."/>
            <person name="Shuman H.A."/>
            <person name="Segal G."/>
        </authorList>
    </citation>
    <scope>NUCLEOTIDE SEQUENCE [LARGE SCALE GENOMIC DNA]</scope>
    <source>
        <strain evidence="10 12">ATCC 49507</strain>
    </source>
</reference>
<sequence length="241" mass="27775">MTCTHNRMFQTGALCGFIDKVYDGDCTLKTLSEKGNFGIGTFDAVHGELIGFDGQFYRILEDGIARPVDPQQKTPFAWVVHFDETHQFELNNIESFEHFSEEFDKKIPSLNYIYAYRFECLLDEIECRSEACQPKPYQSLVKTFPKVQVNFSYQNINGVFAGFRFPEYFSTLNIPGHHMHFLNPDDMKGGHVFRFKFKSAQIKVCMIKNYELALIESEAFSDLKIGAEELHSATQAIEKQK</sequence>
<dbReference type="Proteomes" id="UP000254230">
    <property type="component" value="Unassembled WGS sequence"/>
</dbReference>
<dbReference type="Gene3D" id="3.30.1330.80">
    <property type="entry name" value="Hypothetical protein, similar to alpha- acetolactate decarboxylase, domain 2"/>
    <property type="match status" value="2"/>
</dbReference>
<dbReference type="Proteomes" id="UP000054639">
    <property type="component" value="Unassembled WGS sequence"/>
</dbReference>
<keyword evidence="12" id="KW-1185">Reference proteome</keyword>
<dbReference type="UniPathway" id="UPA00626">
    <property type="reaction ID" value="UER00678"/>
</dbReference>
<dbReference type="SUPFAM" id="SSF117856">
    <property type="entry name" value="AF0104/ALDC/Ptd012-like"/>
    <property type="match status" value="1"/>
</dbReference>
<dbReference type="PANTHER" id="PTHR35524:SF1">
    <property type="entry name" value="ALPHA-ACETOLACTATE DECARBOXYLASE"/>
    <property type="match status" value="1"/>
</dbReference>
<keyword evidence="6 9" id="KW-0210">Decarboxylase</keyword>
<keyword evidence="7 9" id="KW-0005">Acetoin biosynthesis</keyword>
<dbReference type="GO" id="GO:0045151">
    <property type="term" value="P:acetoin biosynthetic process"/>
    <property type="evidence" value="ECO:0007669"/>
    <property type="project" value="UniProtKB-UniRule"/>
</dbReference>
<evidence type="ECO:0000256" key="5">
    <source>
        <dbReference type="ARBA" id="ARBA00020164"/>
    </source>
</evidence>